<gene>
    <name evidence="1" type="ORF">BJ138DRAFT_1119700</name>
</gene>
<dbReference type="EMBL" id="MU268596">
    <property type="protein sequence ID" value="KAH7904128.1"/>
    <property type="molecule type" value="Genomic_DNA"/>
</dbReference>
<organism evidence="1 2">
    <name type="scientific">Hygrophoropsis aurantiaca</name>
    <dbReference type="NCBI Taxonomy" id="72124"/>
    <lineage>
        <taxon>Eukaryota</taxon>
        <taxon>Fungi</taxon>
        <taxon>Dikarya</taxon>
        <taxon>Basidiomycota</taxon>
        <taxon>Agaricomycotina</taxon>
        <taxon>Agaricomycetes</taxon>
        <taxon>Agaricomycetidae</taxon>
        <taxon>Boletales</taxon>
        <taxon>Coniophorineae</taxon>
        <taxon>Hygrophoropsidaceae</taxon>
        <taxon>Hygrophoropsis</taxon>
    </lineage>
</organism>
<accession>A0ACB7ZTS2</accession>
<evidence type="ECO:0000313" key="2">
    <source>
        <dbReference type="Proteomes" id="UP000790377"/>
    </source>
</evidence>
<dbReference type="Proteomes" id="UP000790377">
    <property type="component" value="Unassembled WGS sequence"/>
</dbReference>
<evidence type="ECO:0000313" key="1">
    <source>
        <dbReference type="EMBL" id="KAH7904128.1"/>
    </source>
</evidence>
<reference evidence="1" key="1">
    <citation type="journal article" date="2021" name="New Phytol.">
        <title>Evolutionary innovations through gain and loss of genes in the ectomycorrhizal Boletales.</title>
        <authorList>
            <person name="Wu G."/>
            <person name="Miyauchi S."/>
            <person name="Morin E."/>
            <person name="Kuo A."/>
            <person name="Drula E."/>
            <person name="Varga T."/>
            <person name="Kohler A."/>
            <person name="Feng B."/>
            <person name="Cao Y."/>
            <person name="Lipzen A."/>
            <person name="Daum C."/>
            <person name="Hundley H."/>
            <person name="Pangilinan J."/>
            <person name="Johnson J."/>
            <person name="Barry K."/>
            <person name="LaButti K."/>
            <person name="Ng V."/>
            <person name="Ahrendt S."/>
            <person name="Min B."/>
            <person name="Choi I.G."/>
            <person name="Park H."/>
            <person name="Plett J.M."/>
            <person name="Magnuson J."/>
            <person name="Spatafora J.W."/>
            <person name="Nagy L.G."/>
            <person name="Henrissat B."/>
            <person name="Grigoriev I.V."/>
            <person name="Yang Z.L."/>
            <person name="Xu J."/>
            <person name="Martin F.M."/>
        </authorList>
    </citation>
    <scope>NUCLEOTIDE SEQUENCE</scope>
    <source>
        <strain evidence="1">ATCC 28755</strain>
    </source>
</reference>
<protein>
    <submittedName>
        <fullName evidence="1">Uncharacterized protein</fullName>
    </submittedName>
</protein>
<proteinExistence type="predicted"/>
<comment type="caution">
    <text evidence="1">The sequence shown here is derived from an EMBL/GenBank/DDBJ whole genome shotgun (WGS) entry which is preliminary data.</text>
</comment>
<sequence>MLAVSSNIKTNHKTTTNGLVQGWREKALSRGPTTNTPSSNTSRFTTPSTPNTKTPSVSGWKQRFQDASTPTLSAASDAGITHKRSTCMRRDSEEEIGGLDDADVTVRKPKAGIYATQTRKEQLKARQQMYAWHRGFIESALKAVKASITDRFGANPAASTIKNFVAKAIAPGGEAFCGPVMNKSTLEPFHSPFVLKCMAQHLTAMQGTLFTEQKYPVGALALSLISVQLVFNMYASGKMVAHDGFTNENAGPLTSEYTCGSDFARLLDKHHQFDEILKAAFEYADEPKNKRQAKNLGLQTVSLTISSSPAGSPSK</sequence>
<name>A0ACB7ZTS2_9AGAM</name>
<keyword evidence="2" id="KW-1185">Reference proteome</keyword>